<evidence type="ECO:0000313" key="2">
    <source>
        <dbReference type="EMBL" id="KAF4450630.1"/>
    </source>
</evidence>
<feature type="compositionally biased region" description="Basic and acidic residues" evidence="1">
    <location>
        <begin position="221"/>
        <end position="239"/>
    </location>
</feature>
<proteinExistence type="predicted"/>
<name>A0A8H4NWS4_9HYPO</name>
<dbReference type="Proteomes" id="UP000605986">
    <property type="component" value="Unassembled WGS sequence"/>
</dbReference>
<reference evidence="2" key="1">
    <citation type="submission" date="2020-01" db="EMBL/GenBank/DDBJ databases">
        <title>Identification and distribution of gene clusters putatively required for synthesis of sphingolipid metabolism inhibitors in phylogenetically diverse species of the filamentous fungus Fusarium.</title>
        <authorList>
            <person name="Kim H.-S."/>
            <person name="Busman M."/>
            <person name="Brown D.W."/>
            <person name="Divon H."/>
            <person name="Uhlig S."/>
            <person name="Proctor R.H."/>
        </authorList>
    </citation>
    <scope>NUCLEOTIDE SEQUENCE</scope>
    <source>
        <strain evidence="2">NRRL 53441</strain>
    </source>
</reference>
<keyword evidence="3" id="KW-1185">Reference proteome</keyword>
<sequence>MSLSQFNHNWPPEVVNVLPKLRNLKAHDFTASRFQDYGFALEAIERVIQRFNVLKQSTIPASCARYTLNFLTKYDWVPRTNSIAQYPFANDIPQGNSMYYTKWLLVSTIWPQDANVLNVVPVMSSPSQIPSSEYEARFEGNISKLPFAITEPERRQQQNNETAGPIVLHAARQNTGNSQDMNEFLAPVSERLRYLEAQLKEAKKDELAEKMTWHDNQLSYHSKEMNKLRRQAEELEGPRKRQRTG</sequence>
<feature type="region of interest" description="Disordered" evidence="1">
    <location>
        <begin position="214"/>
        <end position="245"/>
    </location>
</feature>
<gene>
    <name evidence="2" type="ORF">F53441_6291</name>
</gene>
<organism evidence="2 3">
    <name type="scientific">Fusarium austroafricanum</name>
    <dbReference type="NCBI Taxonomy" id="2364996"/>
    <lineage>
        <taxon>Eukaryota</taxon>
        <taxon>Fungi</taxon>
        <taxon>Dikarya</taxon>
        <taxon>Ascomycota</taxon>
        <taxon>Pezizomycotina</taxon>
        <taxon>Sordariomycetes</taxon>
        <taxon>Hypocreomycetidae</taxon>
        <taxon>Hypocreales</taxon>
        <taxon>Nectriaceae</taxon>
        <taxon>Fusarium</taxon>
        <taxon>Fusarium concolor species complex</taxon>
    </lineage>
</organism>
<accession>A0A8H4NWS4</accession>
<evidence type="ECO:0000256" key="1">
    <source>
        <dbReference type="SAM" id="MobiDB-lite"/>
    </source>
</evidence>
<evidence type="ECO:0000313" key="3">
    <source>
        <dbReference type="Proteomes" id="UP000605986"/>
    </source>
</evidence>
<comment type="caution">
    <text evidence="2">The sequence shown here is derived from an EMBL/GenBank/DDBJ whole genome shotgun (WGS) entry which is preliminary data.</text>
</comment>
<dbReference type="EMBL" id="JAADJG010000244">
    <property type="protein sequence ID" value="KAF4450630.1"/>
    <property type="molecule type" value="Genomic_DNA"/>
</dbReference>
<protein>
    <submittedName>
        <fullName evidence="2">Uncharacterized protein</fullName>
    </submittedName>
</protein>
<dbReference type="AlphaFoldDB" id="A0A8H4NWS4"/>